<keyword evidence="1" id="KW-0808">Transferase</keyword>
<reference evidence="9" key="1">
    <citation type="submission" date="2020-11" db="EMBL/GenBank/DDBJ databases">
        <authorList>
            <person name="Tran Van P."/>
        </authorList>
    </citation>
    <scope>NUCLEOTIDE SEQUENCE</scope>
</reference>
<dbReference type="GO" id="GO:0043527">
    <property type="term" value="C:tRNA methyltransferase complex"/>
    <property type="evidence" value="ECO:0007669"/>
    <property type="project" value="UniProtKB-ARBA"/>
</dbReference>
<dbReference type="EMBL" id="LR899821">
    <property type="protein sequence ID" value="CAD7242684.1"/>
    <property type="molecule type" value="Genomic_DNA"/>
</dbReference>
<dbReference type="CDD" id="cd02440">
    <property type="entry name" value="AdoMet_MTases"/>
    <property type="match status" value="1"/>
</dbReference>
<feature type="domain" description="THUMP" evidence="8">
    <location>
        <begin position="46"/>
        <end position="165"/>
    </location>
</feature>
<dbReference type="Pfam" id="PF02926">
    <property type="entry name" value="THUMP"/>
    <property type="match status" value="1"/>
</dbReference>
<comment type="subunit">
    <text evidence="4">Part of the heterodimeric TRMT11-TRM112 methyltransferase complex; this complex forms an active tRNA methyltransferase, where TRMT112 acts as an activator of the catalytic subunit TRMT11.</text>
</comment>
<dbReference type="InterPro" id="IPR029063">
    <property type="entry name" value="SAM-dependent_MTases_sf"/>
</dbReference>
<organism evidence="9">
    <name type="scientific">Darwinula stevensoni</name>
    <dbReference type="NCBI Taxonomy" id="69355"/>
    <lineage>
        <taxon>Eukaryota</taxon>
        <taxon>Metazoa</taxon>
        <taxon>Ecdysozoa</taxon>
        <taxon>Arthropoda</taxon>
        <taxon>Crustacea</taxon>
        <taxon>Oligostraca</taxon>
        <taxon>Ostracoda</taxon>
        <taxon>Podocopa</taxon>
        <taxon>Podocopida</taxon>
        <taxon>Darwinulocopina</taxon>
        <taxon>Darwinuloidea</taxon>
        <taxon>Darwinulidae</taxon>
        <taxon>Darwinula</taxon>
    </lineage>
</organism>
<keyword evidence="1" id="KW-0489">Methyltransferase</keyword>
<dbReference type="Gene3D" id="3.40.50.150">
    <property type="entry name" value="Vaccinia Virus protein VP39"/>
    <property type="match status" value="1"/>
</dbReference>
<evidence type="ECO:0000256" key="2">
    <source>
        <dbReference type="ARBA" id="ARBA00050985"/>
    </source>
</evidence>
<dbReference type="InterPro" id="IPR002052">
    <property type="entry name" value="DNA_methylase_N6_adenine_CS"/>
</dbReference>
<dbReference type="AlphaFoldDB" id="A0A7R8X4N1"/>
<evidence type="ECO:0000256" key="1">
    <source>
        <dbReference type="ARBA" id="ARBA00022603"/>
    </source>
</evidence>
<dbReference type="GO" id="GO:0003723">
    <property type="term" value="F:RNA binding"/>
    <property type="evidence" value="ECO:0007669"/>
    <property type="project" value="UniProtKB-UniRule"/>
</dbReference>
<keyword evidence="10" id="KW-1185">Reference proteome</keyword>
<dbReference type="PROSITE" id="PS00092">
    <property type="entry name" value="N6_MTASE"/>
    <property type="match status" value="1"/>
</dbReference>
<dbReference type="PANTHER" id="PTHR14911">
    <property type="entry name" value="THUMP DOMAIN-CONTAINING"/>
    <property type="match status" value="1"/>
</dbReference>
<comment type="function">
    <text evidence="3">Catalytic subunit of the TRMT11-TRM112 methyltransferase complex, that specifically mediates the S-adenosyl-L-methionine-dependent N(2)-methylation of guanosine nucleotide at position 10 (m2G10) in tRNAs. This is one of the major tRNA (guanine-N(2))-methyltransferases.</text>
</comment>
<dbReference type="SUPFAM" id="SSF53335">
    <property type="entry name" value="S-adenosyl-L-methionine-dependent methyltransferases"/>
    <property type="match status" value="1"/>
</dbReference>
<protein>
    <recommendedName>
        <fullName evidence="5">tRNA (guanine(10)-N(2))-methyltransferase TRMT11</fullName>
    </recommendedName>
    <alternativeName>
        <fullName evidence="6">tRNA methyltransferase 11 homolog</fullName>
    </alternativeName>
</protein>
<dbReference type="GO" id="GO:0160102">
    <property type="term" value="F:tRNA (guanine(10)-N2)-methyltransferase activity"/>
    <property type="evidence" value="ECO:0007669"/>
    <property type="project" value="UniProtKB-EC"/>
</dbReference>
<dbReference type="PROSITE" id="PS51165">
    <property type="entry name" value="THUMP"/>
    <property type="match status" value="1"/>
</dbReference>
<dbReference type="GO" id="GO:0030488">
    <property type="term" value="P:tRNA methylation"/>
    <property type="evidence" value="ECO:0007669"/>
    <property type="project" value="TreeGrafter"/>
</dbReference>
<dbReference type="InterPro" id="IPR004114">
    <property type="entry name" value="THUMP_dom"/>
</dbReference>
<dbReference type="Proteomes" id="UP000677054">
    <property type="component" value="Unassembled WGS sequence"/>
</dbReference>
<dbReference type="SUPFAM" id="SSF143437">
    <property type="entry name" value="THUMP domain-like"/>
    <property type="match status" value="1"/>
</dbReference>
<evidence type="ECO:0000256" key="7">
    <source>
        <dbReference type="PROSITE-ProRule" id="PRU00529"/>
    </source>
</evidence>
<dbReference type="CDD" id="cd11715">
    <property type="entry name" value="THUMP_AdoMetMT"/>
    <property type="match status" value="1"/>
</dbReference>
<evidence type="ECO:0000313" key="9">
    <source>
        <dbReference type="EMBL" id="CAD7242684.1"/>
    </source>
</evidence>
<comment type="catalytic activity">
    <reaction evidence="2">
        <text>guanosine(10) in tRNA + S-adenosyl-L-methionine = N(2)-methylguanosine(10) in tRNA + S-adenosyl-L-homocysteine + H(+)</text>
        <dbReference type="Rhea" id="RHEA:43128"/>
        <dbReference type="Rhea" id="RHEA-COMP:10355"/>
        <dbReference type="Rhea" id="RHEA-COMP:10357"/>
        <dbReference type="ChEBI" id="CHEBI:15378"/>
        <dbReference type="ChEBI" id="CHEBI:57856"/>
        <dbReference type="ChEBI" id="CHEBI:59789"/>
        <dbReference type="ChEBI" id="CHEBI:74269"/>
        <dbReference type="ChEBI" id="CHEBI:74481"/>
        <dbReference type="EC" id="2.1.1.214"/>
    </reaction>
    <physiologicalReaction direction="left-to-right" evidence="2">
        <dbReference type="Rhea" id="RHEA:43129"/>
    </physiologicalReaction>
</comment>
<dbReference type="OrthoDB" id="2013972at2759"/>
<name>A0A7R8X4N1_9CRUS</name>
<proteinExistence type="predicted"/>
<gene>
    <name evidence="9" type="ORF">DSTB1V02_LOCUS2637</name>
</gene>
<evidence type="ECO:0000256" key="5">
    <source>
        <dbReference type="ARBA" id="ARBA00067484"/>
    </source>
</evidence>
<evidence type="ECO:0000256" key="6">
    <source>
        <dbReference type="ARBA" id="ARBA00075308"/>
    </source>
</evidence>
<dbReference type="PRINTS" id="PR00507">
    <property type="entry name" value="N12N6MTFRASE"/>
</dbReference>
<evidence type="ECO:0000259" key="8">
    <source>
        <dbReference type="PROSITE" id="PS51165"/>
    </source>
</evidence>
<accession>A0A7R8X4N1</accession>
<dbReference type="EMBL" id="CAJPEV010000304">
    <property type="protein sequence ID" value="CAG0883712.1"/>
    <property type="molecule type" value="Genomic_DNA"/>
</dbReference>
<keyword evidence="7" id="KW-0694">RNA-binding</keyword>
<evidence type="ECO:0000313" key="10">
    <source>
        <dbReference type="Proteomes" id="UP000677054"/>
    </source>
</evidence>
<dbReference type="Gene3D" id="3.30.2130.30">
    <property type="match status" value="1"/>
</dbReference>
<dbReference type="Pfam" id="PF01170">
    <property type="entry name" value="UPF0020"/>
    <property type="match status" value="1"/>
</dbReference>
<evidence type="ECO:0000256" key="3">
    <source>
        <dbReference type="ARBA" id="ARBA00056270"/>
    </source>
</evidence>
<sequence length="374" mass="41408">MISFYGTTGSGLEATAAQEVSTLGADITRMTKGKVFFLCSSSSCPDLIKLKTFERLFLEVLCAFHEEMEISSIDKLLEEMKAVNWESNLKKWKNCRESAESSPLSFRVSCKVTGQMRKKFSAFHVSKAVSASIQNSTNYAVNLKQPCFEVNVRISDEYITIGIPLTTEPLSKRPYLKHISVRSTICHTMCLKAGISSGMRILDPCCGHGTILAEASYNWPACIYFGLDQDLEALKIASENMQSCKASTASLICGDCARMPLTSESVDAILCDPPFGIKHNCQETDKFLDRFLRECSRVLCEGGTMVVLLGGPLRSSFEMQLETGQGEGEDPGDRRENLRDFPHLVLKETLPLRLGLLDAILWCLSKHSGRGHVT</sequence>
<dbReference type="PANTHER" id="PTHR14911:SF1">
    <property type="entry name" value="THUMP DOMAIN-CONTAINING PROTEIN 2"/>
    <property type="match status" value="1"/>
</dbReference>
<evidence type="ECO:0000256" key="4">
    <source>
        <dbReference type="ARBA" id="ARBA00065434"/>
    </source>
</evidence>
<dbReference type="InterPro" id="IPR000241">
    <property type="entry name" value="RlmKL-like_Mtase"/>
</dbReference>